<keyword evidence="4 5" id="KW-0157">Chromophore</keyword>
<gene>
    <name evidence="7" type="ORF">ACFPJ6_08855</name>
</gene>
<evidence type="ECO:0000313" key="8">
    <source>
        <dbReference type="Proteomes" id="UP001596122"/>
    </source>
</evidence>
<keyword evidence="7" id="KW-0456">Lyase</keyword>
<evidence type="ECO:0000256" key="2">
    <source>
        <dbReference type="ARBA" id="ARBA00022630"/>
    </source>
</evidence>
<dbReference type="PANTHER" id="PTHR11455">
    <property type="entry name" value="CRYPTOCHROME"/>
    <property type="match status" value="1"/>
</dbReference>
<dbReference type="Gene3D" id="1.25.40.80">
    <property type="match status" value="1"/>
</dbReference>
<dbReference type="Proteomes" id="UP001596122">
    <property type="component" value="Unassembled WGS sequence"/>
</dbReference>
<proteinExistence type="inferred from homology"/>
<dbReference type="RefSeq" id="WP_340268440.1">
    <property type="nucleotide sequence ID" value="NZ_JBBEOG010000002.1"/>
</dbReference>
<name>A0ABW0GMZ0_9MICO</name>
<comment type="caution">
    <text evidence="7">The sequence shown here is derived from an EMBL/GenBank/DDBJ whole genome shotgun (WGS) entry which is preliminary data.</text>
</comment>
<dbReference type="SUPFAM" id="SSF48173">
    <property type="entry name" value="Cryptochrome/photolyase FAD-binding domain"/>
    <property type="match status" value="1"/>
</dbReference>
<dbReference type="InterPro" id="IPR002081">
    <property type="entry name" value="Cryptochrome/DNA_photolyase_1"/>
</dbReference>
<dbReference type="InterPro" id="IPR014729">
    <property type="entry name" value="Rossmann-like_a/b/a_fold"/>
</dbReference>
<comment type="cofactor">
    <cofactor evidence="1">
        <name>FAD</name>
        <dbReference type="ChEBI" id="CHEBI:57692"/>
    </cofactor>
</comment>
<dbReference type="PROSITE" id="PS51645">
    <property type="entry name" value="PHR_CRY_ALPHA_BETA"/>
    <property type="match status" value="1"/>
</dbReference>
<evidence type="ECO:0000256" key="4">
    <source>
        <dbReference type="ARBA" id="ARBA00022991"/>
    </source>
</evidence>
<dbReference type="InterPro" id="IPR018394">
    <property type="entry name" value="DNA_photolyase_1_CS_C"/>
</dbReference>
<evidence type="ECO:0000259" key="6">
    <source>
        <dbReference type="PROSITE" id="PS51645"/>
    </source>
</evidence>
<dbReference type="EC" id="4.1.99.3" evidence="7"/>
<organism evidence="7 8">
    <name type="scientific">Aquipuribacter nitratireducens</name>
    <dbReference type="NCBI Taxonomy" id="650104"/>
    <lineage>
        <taxon>Bacteria</taxon>
        <taxon>Bacillati</taxon>
        <taxon>Actinomycetota</taxon>
        <taxon>Actinomycetes</taxon>
        <taxon>Micrococcales</taxon>
        <taxon>Intrasporangiaceae</taxon>
        <taxon>Aquipuribacter</taxon>
    </lineage>
</organism>
<evidence type="ECO:0000256" key="1">
    <source>
        <dbReference type="ARBA" id="ARBA00001974"/>
    </source>
</evidence>
<comment type="similarity">
    <text evidence="5">Belongs to the DNA photolyase family.</text>
</comment>
<accession>A0ABW0GMZ0</accession>
<dbReference type="Gene3D" id="1.10.579.10">
    <property type="entry name" value="DNA Cyclobutane Dipyrimidine Photolyase, subunit A, domain 3"/>
    <property type="match status" value="1"/>
</dbReference>
<protein>
    <submittedName>
        <fullName evidence="7">Cryptochrome/photolyase family protein</fullName>
        <ecNumber evidence="7">4.1.99.3</ecNumber>
    </submittedName>
</protein>
<dbReference type="Pfam" id="PF00875">
    <property type="entry name" value="DNA_photolyase"/>
    <property type="match status" value="1"/>
</dbReference>
<reference evidence="8" key="1">
    <citation type="journal article" date="2019" name="Int. J. Syst. Evol. Microbiol.">
        <title>The Global Catalogue of Microorganisms (GCM) 10K type strain sequencing project: providing services to taxonomists for standard genome sequencing and annotation.</title>
        <authorList>
            <consortium name="The Broad Institute Genomics Platform"/>
            <consortium name="The Broad Institute Genome Sequencing Center for Infectious Disease"/>
            <person name="Wu L."/>
            <person name="Ma J."/>
        </authorList>
    </citation>
    <scope>NUCLEOTIDE SEQUENCE [LARGE SCALE GENOMIC DNA]</scope>
    <source>
        <strain evidence="8">CCUG 43114</strain>
    </source>
</reference>
<dbReference type="InterPro" id="IPR036134">
    <property type="entry name" value="Crypto/Photolyase_FAD-like_sf"/>
</dbReference>
<dbReference type="Gene3D" id="3.40.50.620">
    <property type="entry name" value="HUPs"/>
    <property type="match status" value="1"/>
</dbReference>
<sequence>MWFRRDLRLADHPALLAATGSDGADGHGAGDRAVVPLFVVDPALWGPSGDPRRAWLLRSLRALDGRLGGGLVVREGDPADVVPAVARDAAAAEVHVTADTGPYGRRRDAAVERALVGLEDPVRLVRTGTAYAVGPGSVVNGSGDPYKVFTPFYRAWQRHGWPAPAPDVDPASVGWEKVRGREWPSEPDLGDLRLPDAGEAAARHRWEEFLDDGLLDYAGTRDRPDLDGTSAMSAHLKYGEVHPRSLLADLGQRLGDGRLADSSRESVETYRSELAWREFYADVLWHHPRTAREYHRTEYADMRYDSPTSATGEKRLHAWQEGRTGFPFVDAGMRQLRAEGWMHNRVRMVVASFLVKDLHLEWQLGARWFLRWLRDGDLASNNHGWQWAAGSGTDAAPYFRVFNPVTQGEKFDPSGDYVRRYVPELRHLGGKAAHSPWDAEDGYADGYPRRIVDHKAEREEALARLSELTR</sequence>
<feature type="domain" description="Photolyase/cryptochrome alpha/beta" evidence="6">
    <location>
        <begin position="1"/>
        <end position="133"/>
    </location>
</feature>
<dbReference type="InterPro" id="IPR006050">
    <property type="entry name" value="DNA_photolyase_N"/>
</dbReference>
<evidence type="ECO:0000256" key="5">
    <source>
        <dbReference type="RuleBase" id="RU004182"/>
    </source>
</evidence>
<dbReference type="InterPro" id="IPR036155">
    <property type="entry name" value="Crypto/Photolyase_N_sf"/>
</dbReference>
<keyword evidence="8" id="KW-1185">Reference proteome</keyword>
<dbReference type="SUPFAM" id="SSF52425">
    <property type="entry name" value="Cryptochrome/photolyase, N-terminal domain"/>
    <property type="match status" value="1"/>
</dbReference>
<dbReference type="PRINTS" id="PR00147">
    <property type="entry name" value="DNAPHOTLYASE"/>
</dbReference>
<dbReference type="EMBL" id="JBHSLD010000007">
    <property type="protein sequence ID" value="MFC5380898.1"/>
    <property type="molecule type" value="Genomic_DNA"/>
</dbReference>
<evidence type="ECO:0000313" key="7">
    <source>
        <dbReference type="EMBL" id="MFC5380898.1"/>
    </source>
</evidence>
<dbReference type="PANTHER" id="PTHR11455:SF9">
    <property type="entry name" value="CRYPTOCHROME CIRCADIAN CLOCK 5 ISOFORM X1"/>
    <property type="match status" value="1"/>
</dbReference>
<dbReference type="GO" id="GO:0003904">
    <property type="term" value="F:deoxyribodipyrimidine photo-lyase activity"/>
    <property type="evidence" value="ECO:0007669"/>
    <property type="project" value="UniProtKB-EC"/>
</dbReference>
<dbReference type="PROSITE" id="PS00691">
    <property type="entry name" value="DNA_PHOTOLYASES_1_2"/>
    <property type="match status" value="1"/>
</dbReference>
<evidence type="ECO:0000256" key="3">
    <source>
        <dbReference type="ARBA" id="ARBA00022827"/>
    </source>
</evidence>
<keyword evidence="2 5" id="KW-0285">Flavoprotein</keyword>
<dbReference type="InterPro" id="IPR005101">
    <property type="entry name" value="Cryptochr/Photolyase_FAD-bd"/>
</dbReference>
<keyword evidence="3 5" id="KW-0274">FAD</keyword>
<dbReference type="Pfam" id="PF03441">
    <property type="entry name" value="FAD_binding_7"/>
    <property type="match status" value="1"/>
</dbReference>